<feature type="transmembrane region" description="Helical" evidence="8">
    <location>
        <begin position="242"/>
        <end position="260"/>
    </location>
</feature>
<evidence type="ECO:0000256" key="6">
    <source>
        <dbReference type="ARBA" id="ARBA00022989"/>
    </source>
</evidence>
<comment type="subcellular location">
    <subcellularLocation>
        <location evidence="1">Membrane</location>
        <topology evidence="1">Multi-pass membrane protein</topology>
    </subcellularLocation>
</comment>
<keyword evidence="4" id="KW-0337">GPI-anchor biosynthesis</keyword>
<evidence type="ECO:0000313" key="9">
    <source>
        <dbReference type="Proteomes" id="UP000492821"/>
    </source>
</evidence>
<reference evidence="10" key="2">
    <citation type="submission" date="2020-10" db="UniProtKB">
        <authorList>
            <consortium name="WormBaseParasite"/>
        </authorList>
    </citation>
    <scope>IDENTIFICATION</scope>
</reference>
<feature type="transmembrane region" description="Helical" evidence="8">
    <location>
        <begin position="138"/>
        <end position="157"/>
    </location>
</feature>
<sequence>MVRWRKILYEDQGYPDNYYDKGEFLRGLQRNVTVVHYTITEAITGAAYLMSQMNVVVLYVLLFELVQHTVISFDVLLTLTIGCSVFCFCCYFALDFDNFFVKETLLDHFQTLVLILSLGYGFTPVIRTLTTAVSTDSIYIMTWMLFLLSLVFHDYGMDAPIVSSAYSLNLALAGSICLVSRLDSDREAFCFLALALCGFSFWPTLRNRAAEKSSTIMAWLLTLILTPTSILGVWVISPPLAVLQMLLQFIILLVCPFMLIRMQTLKSTIHGPWDEAILIAKDN</sequence>
<accession>A0A7E4VXG0</accession>
<dbReference type="PIRSF" id="PIRSF016104">
    <property type="entry name" value="GPI2"/>
    <property type="match status" value="1"/>
</dbReference>
<keyword evidence="6 8" id="KW-1133">Transmembrane helix</keyword>
<feature type="transmembrane region" description="Helical" evidence="8">
    <location>
        <begin position="75"/>
        <end position="94"/>
    </location>
</feature>
<evidence type="ECO:0000256" key="7">
    <source>
        <dbReference type="ARBA" id="ARBA00023136"/>
    </source>
</evidence>
<feature type="transmembrane region" description="Helical" evidence="8">
    <location>
        <begin position="217"/>
        <end position="236"/>
    </location>
</feature>
<keyword evidence="7 8" id="KW-0472">Membrane</keyword>
<feature type="transmembrane region" description="Helical" evidence="8">
    <location>
        <begin position="46"/>
        <end position="63"/>
    </location>
</feature>
<evidence type="ECO:0000256" key="5">
    <source>
        <dbReference type="ARBA" id="ARBA00022692"/>
    </source>
</evidence>
<name>A0A7E4VXG0_PANRE</name>
<reference evidence="9" key="1">
    <citation type="journal article" date="2013" name="Genetics">
        <title>The draft genome and transcriptome of Panagrellus redivivus are shaped by the harsh demands of a free-living lifestyle.</title>
        <authorList>
            <person name="Srinivasan J."/>
            <person name="Dillman A.R."/>
            <person name="Macchietto M.G."/>
            <person name="Heikkinen L."/>
            <person name="Lakso M."/>
            <person name="Fracchia K.M."/>
            <person name="Antoshechkin I."/>
            <person name="Mortazavi A."/>
            <person name="Wong G."/>
            <person name="Sternberg P.W."/>
        </authorList>
    </citation>
    <scope>NUCLEOTIDE SEQUENCE [LARGE SCALE GENOMIC DNA]</scope>
    <source>
        <strain evidence="9">MT8872</strain>
    </source>
</reference>
<evidence type="ECO:0000256" key="2">
    <source>
        <dbReference type="ARBA" id="ARBA00004687"/>
    </source>
</evidence>
<dbReference type="GO" id="GO:0000506">
    <property type="term" value="C:glycosylphosphatidylinositol-N-acetylglucosaminyltransferase (GPI-GnT) complex"/>
    <property type="evidence" value="ECO:0007669"/>
    <property type="project" value="TreeGrafter"/>
</dbReference>
<organism evidence="9 10">
    <name type="scientific">Panagrellus redivivus</name>
    <name type="common">Microworm</name>
    <dbReference type="NCBI Taxonomy" id="6233"/>
    <lineage>
        <taxon>Eukaryota</taxon>
        <taxon>Metazoa</taxon>
        <taxon>Ecdysozoa</taxon>
        <taxon>Nematoda</taxon>
        <taxon>Chromadorea</taxon>
        <taxon>Rhabditida</taxon>
        <taxon>Tylenchina</taxon>
        <taxon>Panagrolaimomorpha</taxon>
        <taxon>Panagrolaimoidea</taxon>
        <taxon>Panagrolaimidae</taxon>
        <taxon>Panagrellus</taxon>
    </lineage>
</organism>
<dbReference type="UniPathway" id="UPA00196"/>
<dbReference type="AlphaFoldDB" id="A0A7E4VXG0"/>
<evidence type="ECO:0000256" key="3">
    <source>
        <dbReference type="ARBA" id="ARBA00008321"/>
    </source>
</evidence>
<evidence type="ECO:0000256" key="1">
    <source>
        <dbReference type="ARBA" id="ARBA00004141"/>
    </source>
</evidence>
<dbReference type="Pfam" id="PF06432">
    <property type="entry name" value="GPI2"/>
    <property type="match status" value="1"/>
</dbReference>
<evidence type="ECO:0000256" key="8">
    <source>
        <dbReference type="SAM" id="Phobius"/>
    </source>
</evidence>
<evidence type="ECO:0000256" key="4">
    <source>
        <dbReference type="ARBA" id="ARBA00022502"/>
    </source>
</evidence>
<comment type="pathway">
    <text evidence="2">Glycolipid biosynthesis; glycosylphosphatidylinositol-anchor biosynthesis.</text>
</comment>
<feature type="transmembrane region" description="Helical" evidence="8">
    <location>
        <begin position="188"/>
        <end position="205"/>
    </location>
</feature>
<evidence type="ECO:0000313" key="10">
    <source>
        <dbReference type="WBParaSite" id="Pan_g4582.t1"/>
    </source>
</evidence>
<comment type="similarity">
    <text evidence="3">Belongs to the PIGC family.</text>
</comment>
<keyword evidence="5 8" id="KW-0812">Transmembrane</keyword>
<dbReference type="Proteomes" id="UP000492821">
    <property type="component" value="Unassembled WGS sequence"/>
</dbReference>
<protein>
    <submittedName>
        <fullName evidence="10">Phosphatidylinositol N-acetylglucosaminyltransferase subunit C</fullName>
    </submittedName>
</protein>
<dbReference type="InterPro" id="IPR009450">
    <property type="entry name" value="Plno_GlcNAc_GPI2"/>
</dbReference>
<keyword evidence="9" id="KW-1185">Reference proteome</keyword>
<dbReference type="PANTHER" id="PTHR12982">
    <property type="entry name" value="PHOSPHATIDYLINOSITOL GLYCAN, CLASS C"/>
    <property type="match status" value="1"/>
</dbReference>
<dbReference type="WBParaSite" id="Pan_g4582.t1">
    <property type="protein sequence ID" value="Pan_g4582.t1"/>
    <property type="gene ID" value="Pan_g4582"/>
</dbReference>
<feature type="transmembrane region" description="Helical" evidence="8">
    <location>
        <begin position="106"/>
        <end position="126"/>
    </location>
</feature>
<dbReference type="PANTHER" id="PTHR12982:SF0">
    <property type="entry name" value="PHOSPHATIDYLINOSITOL N-ACETYLGLUCOSAMINYLTRANSFERASE SUBUNIT C"/>
    <property type="match status" value="1"/>
</dbReference>
<dbReference type="GO" id="GO:0006506">
    <property type="term" value="P:GPI anchor biosynthetic process"/>
    <property type="evidence" value="ECO:0007669"/>
    <property type="project" value="UniProtKB-UniPathway"/>
</dbReference>
<proteinExistence type="inferred from homology"/>